<reference evidence="7 8" key="1">
    <citation type="journal article" date="2016" name="Mol. Biol. Evol.">
        <title>Comparative Genomics of Early-Diverging Mushroom-Forming Fungi Provides Insights into the Origins of Lignocellulose Decay Capabilities.</title>
        <authorList>
            <person name="Nagy L.G."/>
            <person name="Riley R."/>
            <person name="Tritt A."/>
            <person name="Adam C."/>
            <person name="Daum C."/>
            <person name="Floudas D."/>
            <person name="Sun H."/>
            <person name="Yadav J.S."/>
            <person name="Pangilinan J."/>
            <person name="Larsson K.H."/>
            <person name="Matsuura K."/>
            <person name="Barry K."/>
            <person name="Labutti K."/>
            <person name="Kuo R."/>
            <person name="Ohm R.A."/>
            <person name="Bhattacharya S.S."/>
            <person name="Shirouzu T."/>
            <person name="Yoshinaga Y."/>
            <person name="Martin F.M."/>
            <person name="Grigoriev I.V."/>
            <person name="Hibbett D.S."/>
        </authorList>
    </citation>
    <scope>NUCLEOTIDE SEQUENCE [LARGE SCALE GENOMIC DNA]</scope>
    <source>
        <strain evidence="7 8">HHB12733</strain>
    </source>
</reference>
<organism evidence="7 8">
    <name type="scientific">Calocera cornea HHB12733</name>
    <dbReference type="NCBI Taxonomy" id="1353952"/>
    <lineage>
        <taxon>Eukaryota</taxon>
        <taxon>Fungi</taxon>
        <taxon>Dikarya</taxon>
        <taxon>Basidiomycota</taxon>
        <taxon>Agaricomycotina</taxon>
        <taxon>Dacrymycetes</taxon>
        <taxon>Dacrymycetales</taxon>
        <taxon>Dacrymycetaceae</taxon>
        <taxon>Calocera</taxon>
    </lineage>
</organism>
<feature type="compositionally biased region" description="Polar residues" evidence="6">
    <location>
        <begin position="21"/>
        <end position="31"/>
    </location>
</feature>
<evidence type="ECO:0000256" key="4">
    <source>
        <dbReference type="ARBA" id="ARBA00044511"/>
    </source>
</evidence>
<sequence>MGAKRLLYALPIRTATSRVRPSLSADYSSSLRDAAPQPVQYSHEDAVRSEAAENYARNGDLASAWREVRRMGECGQPPHRETIAILLEHDQPAPTIEAELDVIDVANKATKSTSPSPMGMVSRIWESSIQRTLAHSRSNTPAAIQRALVVYKKAINAGMMPTSQMALPILRALCPWFKPEKSDLRRAMSIYRHLVQAVPAGSHAESIDVQVFSTLLRSLVENRRYEDVKELCREIRQRKLALPVNQVSGHILSMIRSADSHDIAFDCYCHMRTLAPAEIDYVIPITAFINKSTDISLFPKALQVFEMITHGMEATTSKLNANVSITTLLNRYCQLIYDLSKTNPDLPATIRTHVDDINAYLRCEYPGALDGGLWNALLNAYNFTRDFRECFTLWDEMRSNHHSGIVDQTTVSIMLDACGQAGAATLATRIWEELRTERFPLNTKNWNTYVECLARFGASGHEEALRIVVDEMGESGSEDGTVPAAGLSTLRIILGQSWNIQRTTATIFLIRKKLPNLFEQMVSAALMKEDRALASPEGHRKLTHNQLYKALPKRELHPKIPQALDESHSQGISVAT</sequence>
<evidence type="ECO:0000256" key="3">
    <source>
        <dbReference type="ARBA" id="ARBA00044493"/>
    </source>
</evidence>
<comment type="similarity">
    <text evidence="1">Belongs to the CCM1 family.</text>
</comment>
<dbReference type="PANTHER" id="PTHR47936:SF1">
    <property type="entry name" value="PENTATRICOPEPTIDE REPEAT-CONTAINING PROTEIN GUN1, CHLOROPLASTIC"/>
    <property type="match status" value="1"/>
</dbReference>
<dbReference type="Gene3D" id="1.25.40.10">
    <property type="entry name" value="Tetratricopeptide repeat domain"/>
    <property type="match status" value="2"/>
</dbReference>
<evidence type="ECO:0000256" key="2">
    <source>
        <dbReference type="ARBA" id="ARBA00022737"/>
    </source>
</evidence>
<evidence type="ECO:0008006" key="9">
    <source>
        <dbReference type="Google" id="ProtNLM"/>
    </source>
</evidence>
<evidence type="ECO:0000256" key="5">
    <source>
        <dbReference type="PROSITE-ProRule" id="PRU00708"/>
    </source>
</evidence>
<comment type="subunit">
    <text evidence="4">Binds to mitochondrial small subunit 15S rRNA.</text>
</comment>
<name>A0A165FR03_9BASI</name>
<dbReference type="PANTHER" id="PTHR47936">
    <property type="entry name" value="PPR_LONG DOMAIN-CONTAINING PROTEIN"/>
    <property type="match status" value="1"/>
</dbReference>
<dbReference type="GO" id="GO:0031930">
    <property type="term" value="P:mitochondria-nucleus signaling pathway"/>
    <property type="evidence" value="ECO:0007669"/>
    <property type="project" value="TreeGrafter"/>
</dbReference>
<feature type="repeat" description="PPR" evidence="5">
    <location>
        <begin position="208"/>
        <end position="242"/>
    </location>
</feature>
<dbReference type="InterPro" id="IPR011990">
    <property type="entry name" value="TPR-like_helical_dom_sf"/>
</dbReference>
<evidence type="ECO:0000313" key="8">
    <source>
        <dbReference type="Proteomes" id="UP000076842"/>
    </source>
</evidence>
<keyword evidence="8" id="KW-1185">Reference proteome</keyword>
<dbReference type="InParanoid" id="A0A165FR03"/>
<evidence type="ECO:0000256" key="1">
    <source>
        <dbReference type="ARBA" id="ARBA00006192"/>
    </source>
</evidence>
<keyword evidence="2" id="KW-0677">Repeat</keyword>
<evidence type="ECO:0000256" key="6">
    <source>
        <dbReference type="SAM" id="MobiDB-lite"/>
    </source>
</evidence>
<proteinExistence type="inferred from homology"/>
<protein>
    <recommendedName>
        <fullName evidence="9">Pentacotripeptide-repeat region of PRORP domain-containing protein</fullName>
    </recommendedName>
</protein>
<dbReference type="Proteomes" id="UP000076842">
    <property type="component" value="Unassembled WGS sequence"/>
</dbReference>
<feature type="region of interest" description="Disordered" evidence="6">
    <location>
        <begin position="21"/>
        <end position="41"/>
    </location>
</feature>
<dbReference type="EMBL" id="KV423968">
    <property type="protein sequence ID" value="KZT57088.1"/>
    <property type="molecule type" value="Genomic_DNA"/>
</dbReference>
<dbReference type="AlphaFoldDB" id="A0A165FR03"/>
<comment type="function">
    <text evidence="3">Regulates mitochondrial small subunit maturation by controlling 15S rRNA 5'-end processing. Localizes to the 5' precursor of the 15S rRNA in a position that is subsequently occupied by mS47 in the mature yeast mtSSU. Uses structure and sequence-specific RNA recognition, binding to a single-stranded region of the precursor and specifically recognizing bases -6 to -1. The exchange of Ccm1 for mS47 is coupled to the irreversible removal of precursor rRNA that is accompanied by conformational changes of the mitoribosomal proteins uS5m and mS26. These conformational changes signal completion of 5'-end rRNA processing through protection of the mature 5'-end of the 15S rRNA and stabilization of mS47. The removal of the 5' precursor together with the dissociation of Ccm1 may be catalyzed by the 5'-3' exoribonuclease Pet127. Involved in the specific removal of group I introns in mitochondrial encoded transcripts.</text>
</comment>
<dbReference type="OrthoDB" id="185373at2759"/>
<evidence type="ECO:0000313" key="7">
    <source>
        <dbReference type="EMBL" id="KZT57088.1"/>
    </source>
</evidence>
<dbReference type="InterPro" id="IPR002885">
    <property type="entry name" value="PPR_rpt"/>
</dbReference>
<accession>A0A165FR03</accession>
<dbReference type="PROSITE" id="PS51375">
    <property type="entry name" value="PPR"/>
    <property type="match status" value="1"/>
</dbReference>
<dbReference type="Pfam" id="PF01535">
    <property type="entry name" value="PPR"/>
    <property type="match status" value="2"/>
</dbReference>
<gene>
    <name evidence="7" type="ORF">CALCODRAFT_509046</name>
</gene>
<dbReference type="STRING" id="1353952.A0A165FR03"/>